<sequence length="402" mass="44748">MENVASPLDIKTEGPPGSTIVLHTPTTVDVFAGHPSDVDVKEEEEGDHVVQPTTQEEEEQETQQQQPGDESELDFSRPGSRSEGSSHEDPSQYRPTGCESIVFSPRQEANLVEWLQQHPYLYDKVHVLYRDKERKKRAFQEKGATLVPPVSGKELEKWFASRRTQFGRITRKIMTTGQPHLTHREKFVLKHFEFLRPHIARHRDTQVLGTPEAGGANLHASTVDVGEGVAGPSCLGGGPSVSSAHRRTCTVSRGSQTEEDEEDEDEEVARVEHTTRPKRKSKPDRPSTASTSSAAGPKEQEEIGRTLTGMGTPMSNYGKIVGNVSTMLGEDDKRTQFWRTTLTEPIAQVLGMSVDVDMYGEVNRTMHEVLNHFVKATRDRKEAARQATEFPSPVTTTQPALF</sequence>
<feature type="domain" description="MADF" evidence="2">
    <location>
        <begin position="110"/>
        <end position="200"/>
    </location>
</feature>
<dbReference type="Pfam" id="PF10545">
    <property type="entry name" value="MADF_DNA_bdg"/>
    <property type="match status" value="1"/>
</dbReference>
<comment type="caution">
    <text evidence="3">The sequence shown here is derived from an EMBL/GenBank/DDBJ whole genome shotgun (WGS) entry which is preliminary data.</text>
</comment>
<evidence type="ECO:0000313" key="3">
    <source>
        <dbReference type="EMBL" id="KAK7075010.1"/>
    </source>
</evidence>
<dbReference type="Proteomes" id="UP001381693">
    <property type="component" value="Unassembled WGS sequence"/>
</dbReference>
<feature type="region of interest" description="Disordered" evidence="1">
    <location>
        <begin position="1"/>
        <end position="98"/>
    </location>
</feature>
<reference evidence="3 4" key="1">
    <citation type="submission" date="2023-11" db="EMBL/GenBank/DDBJ databases">
        <title>Halocaridina rubra genome assembly.</title>
        <authorList>
            <person name="Smith C."/>
        </authorList>
    </citation>
    <scope>NUCLEOTIDE SEQUENCE [LARGE SCALE GENOMIC DNA]</scope>
    <source>
        <strain evidence="3">EP-1</strain>
        <tissue evidence="3">Whole</tissue>
    </source>
</reference>
<dbReference type="InterPro" id="IPR039353">
    <property type="entry name" value="TF_Adf1"/>
</dbReference>
<dbReference type="PROSITE" id="PS51029">
    <property type="entry name" value="MADF"/>
    <property type="match status" value="1"/>
</dbReference>
<dbReference type="EMBL" id="JAXCGZ010011390">
    <property type="protein sequence ID" value="KAK7075010.1"/>
    <property type="molecule type" value="Genomic_DNA"/>
</dbReference>
<gene>
    <name evidence="3" type="ORF">SK128_010130</name>
</gene>
<proteinExistence type="predicted"/>
<feature type="compositionally biased region" description="Acidic residues" evidence="1">
    <location>
        <begin position="257"/>
        <end position="267"/>
    </location>
</feature>
<keyword evidence="4" id="KW-1185">Reference proteome</keyword>
<dbReference type="InterPro" id="IPR006578">
    <property type="entry name" value="MADF-dom"/>
</dbReference>
<dbReference type="PANTHER" id="PTHR12243:SF67">
    <property type="entry name" value="COREPRESSOR OF PANGOLIN, ISOFORM A-RELATED"/>
    <property type="match status" value="1"/>
</dbReference>
<organism evidence="3 4">
    <name type="scientific">Halocaridina rubra</name>
    <name type="common">Hawaiian red shrimp</name>
    <dbReference type="NCBI Taxonomy" id="373956"/>
    <lineage>
        <taxon>Eukaryota</taxon>
        <taxon>Metazoa</taxon>
        <taxon>Ecdysozoa</taxon>
        <taxon>Arthropoda</taxon>
        <taxon>Crustacea</taxon>
        <taxon>Multicrustacea</taxon>
        <taxon>Malacostraca</taxon>
        <taxon>Eumalacostraca</taxon>
        <taxon>Eucarida</taxon>
        <taxon>Decapoda</taxon>
        <taxon>Pleocyemata</taxon>
        <taxon>Caridea</taxon>
        <taxon>Atyoidea</taxon>
        <taxon>Atyidae</taxon>
        <taxon>Halocaridina</taxon>
    </lineage>
</organism>
<feature type="region of interest" description="Disordered" evidence="1">
    <location>
        <begin position="234"/>
        <end position="302"/>
    </location>
</feature>
<evidence type="ECO:0000313" key="4">
    <source>
        <dbReference type="Proteomes" id="UP001381693"/>
    </source>
</evidence>
<dbReference type="AlphaFoldDB" id="A0AAN9A7G1"/>
<name>A0AAN9A7G1_HALRR</name>
<evidence type="ECO:0000256" key="1">
    <source>
        <dbReference type="SAM" id="MobiDB-lite"/>
    </source>
</evidence>
<accession>A0AAN9A7G1</accession>
<evidence type="ECO:0000259" key="2">
    <source>
        <dbReference type="PROSITE" id="PS51029"/>
    </source>
</evidence>
<dbReference type="PANTHER" id="PTHR12243">
    <property type="entry name" value="MADF DOMAIN TRANSCRIPTION FACTOR"/>
    <property type="match status" value="1"/>
</dbReference>
<protein>
    <recommendedName>
        <fullName evidence="2">MADF domain-containing protein</fullName>
    </recommendedName>
</protein>